<sequence>MRSLIEVYRVSSKDKYKNIDVRKRCGLKEDIVTRIGTDPRPANPLKPQSGQPRAVTEHGPHATAAKAPS</sequence>
<dbReference type="Proteomes" id="UP000299102">
    <property type="component" value="Unassembled WGS sequence"/>
</dbReference>
<dbReference type="OrthoDB" id="5794356at2759"/>
<accession>A0A4C1ZHS0</accession>
<dbReference type="EMBL" id="BGZK01001853">
    <property type="protein sequence ID" value="GBP87348.1"/>
    <property type="molecule type" value="Genomic_DNA"/>
</dbReference>
<proteinExistence type="predicted"/>
<evidence type="ECO:0000313" key="2">
    <source>
        <dbReference type="EMBL" id="GBP87348.1"/>
    </source>
</evidence>
<evidence type="ECO:0000256" key="1">
    <source>
        <dbReference type="SAM" id="MobiDB-lite"/>
    </source>
</evidence>
<dbReference type="AlphaFoldDB" id="A0A4C1ZHS0"/>
<keyword evidence="3" id="KW-1185">Reference proteome</keyword>
<reference evidence="2 3" key="1">
    <citation type="journal article" date="2019" name="Commun. Biol.">
        <title>The bagworm genome reveals a unique fibroin gene that provides high tensile strength.</title>
        <authorList>
            <person name="Kono N."/>
            <person name="Nakamura H."/>
            <person name="Ohtoshi R."/>
            <person name="Tomita M."/>
            <person name="Numata K."/>
            <person name="Arakawa K."/>
        </authorList>
    </citation>
    <scope>NUCLEOTIDE SEQUENCE [LARGE SCALE GENOMIC DNA]</scope>
</reference>
<feature type="region of interest" description="Disordered" evidence="1">
    <location>
        <begin position="34"/>
        <end position="69"/>
    </location>
</feature>
<name>A0A4C1ZHS0_EUMVA</name>
<protein>
    <submittedName>
        <fullName evidence="2">Uncharacterized protein</fullName>
    </submittedName>
</protein>
<gene>
    <name evidence="2" type="ORF">EVAR_17493_1</name>
</gene>
<comment type="caution">
    <text evidence="2">The sequence shown here is derived from an EMBL/GenBank/DDBJ whole genome shotgun (WGS) entry which is preliminary data.</text>
</comment>
<evidence type="ECO:0000313" key="3">
    <source>
        <dbReference type="Proteomes" id="UP000299102"/>
    </source>
</evidence>
<organism evidence="2 3">
    <name type="scientific">Eumeta variegata</name>
    <name type="common">Bagworm moth</name>
    <name type="synonym">Eumeta japonica</name>
    <dbReference type="NCBI Taxonomy" id="151549"/>
    <lineage>
        <taxon>Eukaryota</taxon>
        <taxon>Metazoa</taxon>
        <taxon>Ecdysozoa</taxon>
        <taxon>Arthropoda</taxon>
        <taxon>Hexapoda</taxon>
        <taxon>Insecta</taxon>
        <taxon>Pterygota</taxon>
        <taxon>Neoptera</taxon>
        <taxon>Endopterygota</taxon>
        <taxon>Lepidoptera</taxon>
        <taxon>Glossata</taxon>
        <taxon>Ditrysia</taxon>
        <taxon>Tineoidea</taxon>
        <taxon>Psychidae</taxon>
        <taxon>Oiketicinae</taxon>
        <taxon>Eumeta</taxon>
    </lineage>
</organism>